<evidence type="ECO:0000313" key="2">
    <source>
        <dbReference type="Proteomes" id="UP000605846"/>
    </source>
</evidence>
<dbReference type="Proteomes" id="UP000605846">
    <property type="component" value="Unassembled WGS sequence"/>
</dbReference>
<dbReference type="SUPFAM" id="SSF52777">
    <property type="entry name" value="CoA-dependent acyltransferases"/>
    <property type="match status" value="2"/>
</dbReference>
<dbReference type="PANTHER" id="PTHR28037">
    <property type="entry name" value="ALCOHOL O-ACETYLTRANSFERASE 1-RELATED"/>
    <property type="match status" value="1"/>
</dbReference>
<dbReference type="Pfam" id="PF07247">
    <property type="entry name" value="AATase"/>
    <property type="match status" value="1"/>
</dbReference>
<dbReference type="InterPro" id="IPR023213">
    <property type="entry name" value="CAT-like_dom_sf"/>
</dbReference>
<sequence>MSKEIPVILRKLGDSEKFHVSRMLERTHANVTITAKLKHTSRSETPCKQFYLDTLYPAIAKLLEIHPRLAITIAEADQPSAHFIHLSSLDMSDIVRVYEEPDLPNVQEVIAQECRTNFDFHSPLPLWRLRVDVHSPQLEECHITLTMHHAIGDGMSLLFFWQDLVKYLDDPSSKVHPDNYRLKPKCESLAPPFEQRQPPKMTARVFAGAICEVFVNKLPKPLAKRFKHNWEGDYPVKSGFGYSEVRLVQLDGEVWQSLVSRAKQHGISVHAALNTAMVLAWAELYPGRRVQTSTAVNCRRLCNPPVGHEMGNFVGEYDYGWKPKDFRKGFWTLAKQYHETLHQNKSIAALKVLLLGYLEDYPREYQAYWKELRDSHQLGRSGGLCLSDLGKCTFENKHWDVQGVWFSQSAFTMTVPIVVSAITVNGCMRATVVWQKGALDATKADAFPGHWLDRLRKASSEQ</sequence>
<evidence type="ECO:0000313" key="1">
    <source>
        <dbReference type="EMBL" id="KAF7731839.1"/>
    </source>
</evidence>
<protein>
    <recommendedName>
        <fullName evidence="3">Condensation domain-containing protein</fullName>
    </recommendedName>
</protein>
<comment type="caution">
    <text evidence="1">The sequence shown here is derived from an EMBL/GenBank/DDBJ whole genome shotgun (WGS) entry which is preliminary data.</text>
</comment>
<organism evidence="1 2">
    <name type="scientific">Apophysomyces ossiformis</name>
    <dbReference type="NCBI Taxonomy" id="679940"/>
    <lineage>
        <taxon>Eukaryota</taxon>
        <taxon>Fungi</taxon>
        <taxon>Fungi incertae sedis</taxon>
        <taxon>Mucoromycota</taxon>
        <taxon>Mucoromycotina</taxon>
        <taxon>Mucoromycetes</taxon>
        <taxon>Mucorales</taxon>
        <taxon>Mucorineae</taxon>
        <taxon>Mucoraceae</taxon>
        <taxon>Apophysomyces</taxon>
    </lineage>
</organism>
<dbReference type="EMBL" id="JABAYA010000006">
    <property type="protein sequence ID" value="KAF7731839.1"/>
    <property type="molecule type" value="Genomic_DNA"/>
</dbReference>
<dbReference type="OrthoDB" id="2150604at2759"/>
<dbReference type="PANTHER" id="PTHR28037:SF1">
    <property type="entry name" value="ALCOHOL O-ACETYLTRANSFERASE 1-RELATED"/>
    <property type="match status" value="1"/>
</dbReference>
<gene>
    <name evidence="1" type="ORF">EC973_007670</name>
</gene>
<dbReference type="Gene3D" id="3.30.559.10">
    <property type="entry name" value="Chloramphenicol acetyltransferase-like domain"/>
    <property type="match status" value="1"/>
</dbReference>
<name>A0A8H7BSU5_9FUNG</name>
<reference evidence="1" key="1">
    <citation type="submission" date="2020-01" db="EMBL/GenBank/DDBJ databases">
        <title>Genome Sequencing of Three Apophysomyces-Like Fungal Strains Confirms a Novel Fungal Genus in the Mucoromycota with divergent Burkholderia-like Endosymbiotic Bacteria.</title>
        <authorList>
            <person name="Stajich J.E."/>
            <person name="Macias A.M."/>
            <person name="Carter-House D."/>
            <person name="Lovett B."/>
            <person name="Kasson L.R."/>
            <person name="Berry K."/>
            <person name="Grigoriev I."/>
            <person name="Chang Y."/>
            <person name="Spatafora J."/>
            <person name="Kasson M.T."/>
        </authorList>
    </citation>
    <scope>NUCLEOTIDE SEQUENCE</scope>
    <source>
        <strain evidence="1">NRRL A-21654</strain>
    </source>
</reference>
<accession>A0A8H7BSU5</accession>
<evidence type="ECO:0008006" key="3">
    <source>
        <dbReference type="Google" id="ProtNLM"/>
    </source>
</evidence>
<proteinExistence type="predicted"/>
<keyword evidence="2" id="KW-1185">Reference proteome</keyword>
<dbReference type="Gene3D" id="3.30.559.30">
    <property type="entry name" value="Nonribosomal peptide synthetase, condensation domain"/>
    <property type="match status" value="1"/>
</dbReference>
<dbReference type="InterPro" id="IPR052058">
    <property type="entry name" value="Alcohol_O-acetyltransferase"/>
</dbReference>
<dbReference type="AlphaFoldDB" id="A0A8H7BSU5"/>
<dbReference type="InterPro" id="IPR010828">
    <property type="entry name" value="Atf2/Sli1-like"/>
</dbReference>